<keyword evidence="1" id="KW-0472">Membrane</keyword>
<dbReference type="AlphaFoldDB" id="A0A068ZX99"/>
<organism evidence="2">
    <name type="scientific">Clostridioides difficile</name>
    <name type="common">Peptoclostridium difficile</name>
    <dbReference type="NCBI Taxonomy" id="1496"/>
    <lineage>
        <taxon>Bacteria</taxon>
        <taxon>Bacillati</taxon>
        <taxon>Bacillota</taxon>
        <taxon>Clostridia</taxon>
        <taxon>Peptostreptococcales</taxon>
        <taxon>Peptostreptococcaceae</taxon>
        <taxon>Clostridioides</taxon>
    </lineage>
</organism>
<name>A0A068ZX99_CLODI</name>
<protein>
    <submittedName>
        <fullName evidence="2">Uncharacterized protein</fullName>
    </submittedName>
</protein>
<keyword evidence="1" id="KW-1133">Transmembrane helix</keyword>
<proteinExistence type="predicted"/>
<accession>A0A068ZX99</accession>
<keyword evidence="1" id="KW-0812">Transmembrane</keyword>
<evidence type="ECO:0000313" key="2">
    <source>
        <dbReference type="EMBL" id="CDS83354.1"/>
    </source>
</evidence>
<feature type="transmembrane region" description="Helical" evidence="1">
    <location>
        <begin position="22"/>
        <end position="40"/>
    </location>
</feature>
<sequence length="81" mass="8810">MVIYPSIIPVMVSFTPYKVNNTMLSIFVAYSICIVLEINIDIMIAKSDLNKAGVPAGNSILSVPKNATILINTKIICILLI</sequence>
<evidence type="ECO:0000256" key="1">
    <source>
        <dbReference type="SAM" id="Phobius"/>
    </source>
</evidence>
<dbReference type="EMBL" id="LK932347">
    <property type="protein sequence ID" value="CDS83354.1"/>
    <property type="molecule type" value="Genomic_DNA"/>
</dbReference>
<gene>
    <name evidence="2" type="ORF">BN1097_140167</name>
</gene>
<reference evidence="2" key="1">
    <citation type="submission" date="2014-07" db="EMBL/GenBank/DDBJ databases">
        <authorList>
            <person name="Monot Marc"/>
        </authorList>
    </citation>
    <scope>NUCLEOTIDE SEQUENCE</scope>
    <source>
        <strain evidence="2">7032994</strain>
    </source>
</reference>